<evidence type="ECO:0000313" key="2">
    <source>
        <dbReference type="EMBL" id="KAJ1152078.1"/>
    </source>
</evidence>
<evidence type="ECO:0000313" key="3">
    <source>
        <dbReference type="Proteomes" id="UP001066276"/>
    </source>
</evidence>
<evidence type="ECO:0000256" key="1">
    <source>
        <dbReference type="SAM" id="MobiDB-lite"/>
    </source>
</evidence>
<proteinExistence type="predicted"/>
<name>A0AAV7RJD0_PLEWA</name>
<feature type="region of interest" description="Disordered" evidence="1">
    <location>
        <begin position="41"/>
        <end position="65"/>
    </location>
</feature>
<gene>
    <name evidence="2" type="ORF">NDU88_004856</name>
</gene>
<feature type="region of interest" description="Disordered" evidence="1">
    <location>
        <begin position="94"/>
        <end position="114"/>
    </location>
</feature>
<dbReference type="AlphaFoldDB" id="A0AAV7RJD0"/>
<sequence length="114" mass="11906">MNNIGVQSDCTGPTIEKPLPLGGVYSSAGQDIRLKCTSDLSAGRGGAARMPTPNESSSECPSYYARDTQEAETSIAAHRACAFFTTTAPAALGRNPVCAPVPPHTQRPGKSTWP</sequence>
<dbReference type="Proteomes" id="UP001066276">
    <property type="component" value="Chromosome 5"/>
</dbReference>
<reference evidence="2" key="1">
    <citation type="journal article" date="2022" name="bioRxiv">
        <title>Sequencing and chromosome-scale assembly of the giantPleurodeles waltlgenome.</title>
        <authorList>
            <person name="Brown T."/>
            <person name="Elewa A."/>
            <person name="Iarovenko S."/>
            <person name="Subramanian E."/>
            <person name="Araus A.J."/>
            <person name="Petzold A."/>
            <person name="Susuki M."/>
            <person name="Suzuki K.-i.T."/>
            <person name="Hayashi T."/>
            <person name="Toyoda A."/>
            <person name="Oliveira C."/>
            <person name="Osipova E."/>
            <person name="Leigh N.D."/>
            <person name="Simon A."/>
            <person name="Yun M.H."/>
        </authorList>
    </citation>
    <scope>NUCLEOTIDE SEQUENCE</scope>
    <source>
        <strain evidence="2">20211129_DDA</strain>
        <tissue evidence="2">Liver</tissue>
    </source>
</reference>
<comment type="caution">
    <text evidence="2">The sequence shown here is derived from an EMBL/GenBank/DDBJ whole genome shotgun (WGS) entry which is preliminary data.</text>
</comment>
<protein>
    <submittedName>
        <fullName evidence="2">Uncharacterized protein</fullName>
    </submittedName>
</protein>
<keyword evidence="3" id="KW-1185">Reference proteome</keyword>
<organism evidence="2 3">
    <name type="scientific">Pleurodeles waltl</name>
    <name type="common">Iberian ribbed newt</name>
    <dbReference type="NCBI Taxonomy" id="8319"/>
    <lineage>
        <taxon>Eukaryota</taxon>
        <taxon>Metazoa</taxon>
        <taxon>Chordata</taxon>
        <taxon>Craniata</taxon>
        <taxon>Vertebrata</taxon>
        <taxon>Euteleostomi</taxon>
        <taxon>Amphibia</taxon>
        <taxon>Batrachia</taxon>
        <taxon>Caudata</taxon>
        <taxon>Salamandroidea</taxon>
        <taxon>Salamandridae</taxon>
        <taxon>Pleurodelinae</taxon>
        <taxon>Pleurodeles</taxon>
    </lineage>
</organism>
<accession>A0AAV7RJD0</accession>
<dbReference type="EMBL" id="JANPWB010000009">
    <property type="protein sequence ID" value="KAJ1152078.1"/>
    <property type="molecule type" value="Genomic_DNA"/>
</dbReference>